<keyword evidence="4 7" id="KW-0547">Nucleotide-binding</keyword>
<dbReference type="FunFam" id="3.40.50.300:FF:000019">
    <property type="entry name" value="Translation initiation factor IF-2"/>
    <property type="match status" value="1"/>
</dbReference>
<feature type="binding site" evidence="7">
    <location>
        <begin position="264"/>
        <end position="268"/>
    </location>
    <ligand>
        <name>GTP</name>
        <dbReference type="ChEBI" id="CHEBI:37565"/>
    </ligand>
</feature>
<evidence type="ECO:0000256" key="1">
    <source>
        <dbReference type="ARBA" id="ARBA00007733"/>
    </source>
</evidence>
<dbReference type="SUPFAM" id="SSF52540">
    <property type="entry name" value="P-loop containing nucleoside triphosphate hydrolases"/>
    <property type="match status" value="1"/>
</dbReference>
<dbReference type="SUPFAM" id="SSF50447">
    <property type="entry name" value="Translation proteins"/>
    <property type="match status" value="2"/>
</dbReference>
<dbReference type="CDD" id="cd03692">
    <property type="entry name" value="mtIF2_IVc"/>
    <property type="match status" value="1"/>
</dbReference>
<dbReference type="InterPro" id="IPR005225">
    <property type="entry name" value="Small_GTP-bd"/>
</dbReference>
<dbReference type="InterPro" id="IPR023115">
    <property type="entry name" value="TIF_IF2_dom3"/>
</dbReference>
<dbReference type="InterPro" id="IPR009000">
    <property type="entry name" value="Transl_B-barrel_sf"/>
</dbReference>
<dbReference type="CDD" id="cd03702">
    <property type="entry name" value="IF2_mtIF2_II"/>
    <property type="match status" value="1"/>
</dbReference>
<evidence type="ECO:0000313" key="11">
    <source>
        <dbReference type="EMBL" id="OGW98043.1"/>
    </source>
</evidence>
<dbReference type="FunFam" id="2.40.30.10:FF:000008">
    <property type="entry name" value="Translation initiation factor IF-2"/>
    <property type="match status" value="1"/>
</dbReference>
<accession>A0A1G1KYW8</accession>
<dbReference type="Gene3D" id="3.40.50.300">
    <property type="entry name" value="P-loop containing nucleotide triphosphate hydrolases"/>
    <property type="match status" value="1"/>
</dbReference>
<dbReference type="GO" id="GO:0003924">
    <property type="term" value="F:GTPase activity"/>
    <property type="evidence" value="ECO:0007669"/>
    <property type="project" value="UniProtKB-UniRule"/>
</dbReference>
<dbReference type="Gene3D" id="2.40.30.10">
    <property type="entry name" value="Translation factors"/>
    <property type="match status" value="2"/>
</dbReference>
<feature type="binding site" evidence="7">
    <location>
        <begin position="217"/>
        <end position="224"/>
    </location>
    <ligand>
        <name>GTP</name>
        <dbReference type="ChEBI" id="CHEBI:37565"/>
    </ligand>
</feature>
<evidence type="ECO:0000313" key="12">
    <source>
        <dbReference type="Proteomes" id="UP000178187"/>
    </source>
</evidence>
<dbReference type="GO" id="GO:0005525">
    <property type="term" value="F:GTP binding"/>
    <property type="evidence" value="ECO:0007669"/>
    <property type="project" value="UniProtKB-KW"/>
</dbReference>
<protein>
    <recommendedName>
        <fullName evidence="2 7">Translation initiation factor IF-2</fullName>
    </recommendedName>
</protein>
<dbReference type="Pfam" id="PF04760">
    <property type="entry name" value="IF2_N"/>
    <property type="match status" value="2"/>
</dbReference>
<dbReference type="GO" id="GO:0005829">
    <property type="term" value="C:cytosol"/>
    <property type="evidence" value="ECO:0007669"/>
    <property type="project" value="TreeGrafter"/>
</dbReference>
<evidence type="ECO:0000256" key="3">
    <source>
        <dbReference type="ARBA" id="ARBA00022540"/>
    </source>
</evidence>
<dbReference type="InterPro" id="IPR000795">
    <property type="entry name" value="T_Tr_GTP-bd_dom"/>
</dbReference>
<dbReference type="Proteomes" id="UP000178187">
    <property type="component" value="Unassembled WGS sequence"/>
</dbReference>
<evidence type="ECO:0000256" key="7">
    <source>
        <dbReference type="HAMAP-Rule" id="MF_00100"/>
    </source>
</evidence>
<evidence type="ECO:0000256" key="6">
    <source>
        <dbReference type="ARBA" id="ARBA00023134"/>
    </source>
</evidence>
<dbReference type="FunFam" id="2.40.30.10:FF:000007">
    <property type="entry name" value="Translation initiation factor IF-2"/>
    <property type="match status" value="1"/>
</dbReference>
<keyword evidence="5 7" id="KW-0648">Protein biosynthesis</keyword>
<feature type="region of interest" description="Disordered" evidence="9">
    <location>
        <begin position="51"/>
        <end position="103"/>
    </location>
</feature>
<evidence type="ECO:0000256" key="2">
    <source>
        <dbReference type="ARBA" id="ARBA00020675"/>
    </source>
</evidence>
<keyword evidence="7" id="KW-0963">Cytoplasm</keyword>
<proteinExistence type="inferred from homology"/>
<dbReference type="PROSITE" id="PS01176">
    <property type="entry name" value="IF2"/>
    <property type="match status" value="1"/>
</dbReference>
<comment type="caution">
    <text evidence="11">The sequence shown here is derived from an EMBL/GenBank/DDBJ whole genome shotgun (WGS) entry which is preliminary data.</text>
</comment>
<evidence type="ECO:0000256" key="5">
    <source>
        <dbReference type="ARBA" id="ARBA00022917"/>
    </source>
</evidence>
<dbReference type="NCBIfam" id="TIGR00487">
    <property type="entry name" value="IF-2"/>
    <property type="match status" value="1"/>
</dbReference>
<keyword evidence="6 7" id="KW-0342">GTP-binding</keyword>
<comment type="similarity">
    <text evidence="1 7 8">Belongs to the TRAFAC class translation factor GTPase superfamily. Classic translation factor GTPase family. IF-2 subfamily.</text>
</comment>
<dbReference type="GO" id="GO:0003743">
    <property type="term" value="F:translation initiation factor activity"/>
    <property type="evidence" value="ECO:0007669"/>
    <property type="project" value="UniProtKB-UniRule"/>
</dbReference>
<reference evidence="11 12" key="1">
    <citation type="journal article" date="2016" name="Nat. Commun.">
        <title>Thousands of microbial genomes shed light on interconnected biogeochemical processes in an aquifer system.</title>
        <authorList>
            <person name="Anantharaman K."/>
            <person name="Brown C.T."/>
            <person name="Hug L.A."/>
            <person name="Sharon I."/>
            <person name="Castelle C.J."/>
            <person name="Probst A.J."/>
            <person name="Thomas B.C."/>
            <person name="Singh A."/>
            <person name="Wilkins M.J."/>
            <person name="Karaoz U."/>
            <person name="Brodie E.L."/>
            <person name="Williams K.H."/>
            <person name="Hubbard S.S."/>
            <person name="Banfield J.F."/>
        </authorList>
    </citation>
    <scope>NUCLEOTIDE SEQUENCE [LARGE SCALE GENOMIC DNA]</scope>
</reference>
<dbReference type="InterPro" id="IPR036925">
    <property type="entry name" value="TIF_IF2_dom3_sf"/>
</dbReference>
<keyword evidence="3 7" id="KW-0396">Initiation factor</keyword>
<comment type="function">
    <text evidence="7 8">One of the essential components for the initiation of protein synthesis. Protects formylmethionyl-tRNA from spontaneous hydrolysis and promotes its binding to the 30S ribosomal subunits. Also involved in the hydrolysis of GTP during the formation of the 70S ribosomal complex.</text>
</comment>
<dbReference type="Gene3D" id="3.40.50.10050">
    <property type="entry name" value="Translation initiation factor IF- 2, domain 3"/>
    <property type="match status" value="1"/>
</dbReference>
<dbReference type="InterPro" id="IPR027417">
    <property type="entry name" value="P-loop_NTPase"/>
</dbReference>
<dbReference type="FunFam" id="3.40.50.10050:FF:000001">
    <property type="entry name" value="Translation initiation factor IF-2"/>
    <property type="match status" value="1"/>
</dbReference>
<gene>
    <name evidence="7" type="primary">infB</name>
    <name evidence="11" type="ORF">A3G33_07370</name>
</gene>
<dbReference type="InterPro" id="IPR000178">
    <property type="entry name" value="TF_IF2_bacterial-like"/>
</dbReference>
<feature type="compositionally biased region" description="Basic and acidic residues" evidence="9">
    <location>
        <begin position="63"/>
        <end position="88"/>
    </location>
</feature>
<dbReference type="Gene3D" id="1.10.10.2480">
    <property type="match status" value="1"/>
</dbReference>
<dbReference type="PANTHER" id="PTHR43381:SF5">
    <property type="entry name" value="TR-TYPE G DOMAIN-CONTAINING PROTEIN"/>
    <property type="match status" value="1"/>
</dbReference>
<dbReference type="Pfam" id="PF00009">
    <property type="entry name" value="GTP_EFTU"/>
    <property type="match status" value="1"/>
</dbReference>
<sequence length="712" mass="77401">MRVHELAKELKITSKELISILAGRGVAAKNHMALVEDKMVQELLKGGVKEAESKPSAAVLEKTPAEKKIQPEAVSPKKEEKVQTETKKQSQSSAPPIKKEESPKLVQPVEVAAEKAKIIVEPPKEKESVKIEMPITVGTLAEKLNVRVAELIKALIGLGIFANVNQLLNEEIIRKVAYALGVKIEKLEDDIAKAVLSEGDDRPEDLVKRPPIVTMMGHVDHGKTSLLDAIRSTNVADREVGRITQHIGAYGVDIPGKGHVTFLDTPGHAAFTAMRARGAHVTDVVVLVVAADDGVMPQTQEAIDHARAANSPIVVAMNKCDLPTANPTKVMGELQKLDLMPEEWGGKTICVKVSAKTGKGIEELLELLLLEAEILELKANPNRPAQGVVVEARLTKGKGNVATVIVQRGTLRIGDMLVIGQFYGKVRAMMSDRGKTVKEAGPSHAVEVLGLPGTPEAGETFSVVADEKIARKISEKRALEIREKAITGVHAKHMSLENLYGKLKEGQVKELKLIVKADVQGSIEALARSLEQAVSDKISVRILHGGVGGINESDIMLAAASDAIVIGFHVRADENANRLSELEGVDVRFYNIIYEAIDDVRKAMEGLLEPTLKEVVESRTLIRQVFSSSKIGTIGGAYVQKGKLARNHKIRVIRDNIIIHQGKLASLKRFKDDVREVQEGYDCGVVVEGYNLLQADDIIESYRVDKIASKLK</sequence>
<dbReference type="Pfam" id="PF11987">
    <property type="entry name" value="IF-2"/>
    <property type="match status" value="1"/>
</dbReference>
<dbReference type="InterPro" id="IPR006847">
    <property type="entry name" value="IF2_N"/>
</dbReference>
<evidence type="ECO:0000256" key="9">
    <source>
        <dbReference type="SAM" id="MobiDB-lite"/>
    </source>
</evidence>
<dbReference type="InterPro" id="IPR044145">
    <property type="entry name" value="IF2_II"/>
</dbReference>
<evidence type="ECO:0000259" key="10">
    <source>
        <dbReference type="PROSITE" id="PS51722"/>
    </source>
</evidence>
<dbReference type="AlphaFoldDB" id="A0A1G1KYW8"/>
<feature type="binding site" evidence="7">
    <location>
        <begin position="318"/>
        <end position="321"/>
    </location>
    <ligand>
        <name>GTP</name>
        <dbReference type="ChEBI" id="CHEBI:37565"/>
    </ligand>
</feature>
<dbReference type="CDD" id="cd01887">
    <property type="entry name" value="IF2_eIF5B"/>
    <property type="match status" value="1"/>
</dbReference>
<dbReference type="PROSITE" id="PS51722">
    <property type="entry name" value="G_TR_2"/>
    <property type="match status" value="1"/>
</dbReference>
<comment type="subcellular location">
    <subcellularLocation>
        <location evidence="7">Cytoplasm</location>
    </subcellularLocation>
</comment>
<evidence type="ECO:0000256" key="4">
    <source>
        <dbReference type="ARBA" id="ARBA00022741"/>
    </source>
</evidence>
<dbReference type="PANTHER" id="PTHR43381">
    <property type="entry name" value="TRANSLATION INITIATION FACTOR IF-2-RELATED"/>
    <property type="match status" value="1"/>
</dbReference>
<evidence type="ECO:0000256" key="8">
    <source>
        <dbReference type="RuleBase" id="RU000644"/>
    </source>
</evidence>
<dbReference type="EMBL" id="MHFR01000037">
    <property type="protein sequence ID" value="OGW98043.1"/>
    <property type="molecule type" value="Genomic_DNA"/>
</dbReference>
<comment type="caution">
    <text evidence="7">Lacks conserved residue(s) required for the propagation of feature annotation.</text>
</comment>
<feature type="domain" description="Tr-type G" evidence="10">
    <location>
        <begin position="208"/>
        <end position="376"/>
    </location>
</feature>
<name>A0A1G1KYW8_9BACT</name>
<dbReference type="InterPro" id="IPR053905">
    <property type="entry name" value="EF-G-like_DII"/>
</dbReference>
<dbReference type="HAMAP" id="MF_00100_B">
    <property type="entry name" value="IF_2_B"/>
    <property type="match status" value="1"/>
</dbReference>
<dbReference type="SUPFAM" id="SSF52156">
    <property type="entry name" value="Initiation factor IF2/eIF5b, domain 3"/>
    <property type="match status" value="1"/>
</dbReference>
<dbReference type="Pfam" id="PF22042">
    <property type="entry name" value="EF-G_D2"/>
    <property type="match status" value="1"/>
</dbReference>
<dbReference type="InterPro" id="IPR015760">
    <property type="entry name" value="TIF_IF2"/>
</dbReference>
<dbReference type="NCBIfam" id="TIGR00231">
    <property type="entry name" value="small_GTP"/>
    <property type="match status" value="1"/>
</dbReference>
<organism evidence="11 12">
    <name type="scientific">Candidatus Danuiimicrobium aquiferis</name>
    <dbReference type="NCBI Taxonomy" id="1801832"/>
    <lineage>
        <taxon>Bacteria</taxon>
        <taxon>Pseudomonadati</taxon>
        <taxon>Candidatus Omnitrophota</taxon>
        <taxon>Candidatus Danuiimicrobium</taxon>
    </lineage>
</organism>